<feature type="compositionally biased region" description="Polar residues" evidence="1">
    <location>
        <begin position="670"/>
        <end position="680"/>
    </location>
</feature>
<feature type="compositionally biased region" description="Basic residues" evidence="1">
    <location>
        <begin position="950"/>
        <end position="960"/>
    </location>
</feature>
<organism evidence="2 3">
    <name type="scientific">Dermatophagoides farinae</name>
    <name type="common">American house dust mite</name>
    <dbReference type="NCBI Taxonomy" id="6954"/>
    <lineage>
        <taxon>Eukaryota</taxon>
        <taxon>Metazoa</taxon>
        <taxon>Ecdysozoa</taxon>
        <taxon>Arthropoda</taxon>
        <taxon>Chelicerata</taxon>
        <taxon>Arachnida</taxon>
        <taxon>Acari</taxon>
        <taxon>Acariformes</taxon>
        <taxon>Sarcoptiformes</taxon>
        <taxon>Astigmata</taxon>
        <taxon>Psoroptidia</taxon>
        <taxon>Analgoidea</taxon>
        <taxon>Pyroglyphidae</taxon>
        <taxon>Dermatophagoidinae</taxon>
        <taxon>Dermatophagoides</taxon>
    </lineage>
</organism>
<dbReference type="InterPro" id="IPR013083">
    <property type="entry name" value="Znf_RING/FYVE/PHD"/>
</dbReference>
<feature type="compositionally biased region" description="Polar residues" evidence="1">
    <location>
        <begin position="643"/>
        <end position="662"/>
    </location>
</feature>
<reference evidence="2" key="2">
    <citation type="journal article" date="2022" name="Res Sq">
        <title>Comparative Genomics Reveals Insights into the Divergent Evolution of Astigmatic Mites and Household Pest Adaptations.</title>
        <authorList>
            <person name="Xiong Q."/>
            <person name="Wan A.T.-Y."/>
            <person name="Liu X.-Y."/>
            <person name="Fung C.S.-H."/>
            <person name="Xiao X."/>
            <person name="Malainual N."/>
            <person name="Hou J."/>
            <person name="Wang L."/>
            <person name="Wang M."/>
            <person name="Yang K."/>
            <person name="Cui Y."/>
            <person name="Leung E."/>
            <person name="Nong W."/>
            <person name="Shin S.-K."/>
            <person name="Au S."/>
            <person name="Jeong K.Y."/>
            <person name="Chew F.T."/>
            <person name="Hui J."/>
            <person name="Leung T.F."/>
            <person name="Tungtrongchitr A."/>
            <person name="Zhong N."/>
            <person name="Liu Z."/>
            <person name="Tsui S."/>
        </authorList>
    </citation>
    <scope>NUCLEOTIDE SEQUENCE</scope>
    <source>
        <strain evidence="2">Derf</strain>
        <tissue evidence="2">Whole organism</tissue>
    </source>
</reference>
<keyword evidence="3" id="KW-1185">Reference proteome</keyword>
<feature type="compositionally biased region" description="Basic and acidic residues" evidence="1">
    <location>
        <begin position="961"/>
        <end position="973"/>
    </location>
</feature>
<feature type="compositionally biased region" description="Low complexity" evidence="1">
    <location>
        <begin position="374"/>
        <end position="406"/>
    </location>
</feature>
<feature type="compositionally biased region" description="Polar residues" evidence="1">
    <location>
        <begin position="532"/>
        <end position="545"/>
    </location>
</feature>
<proteinExistence type="predicted"/>
<feature type="compositionally biased region" description="Low complexity" evidence="1">
    <location>
        <begin position="690"/>
        <end position="704"/>
    </location>
</feature>
<evidence type="ECO:0000256" key="1">
    <source>
        <dbReference type="SAM" id="MobiDB-lite"/>
    </source>
</evidence>
<feature type="compositionally biased region" description="Polar residues" evidence="1">
    <location>
        <begin position="494"/>
        <end position="507"/>
    </location>
</feature>
<evidence type="ECO:0000313" key="2">
    <source>
        <dbReference type="EMBL" id="KAH9511634.1"/>
    </source>
</evidence>
<feature type="compositionally biased region" description="Low complexity" evidence="1">
    <location>
        <begin position="472"/>
        <end position="484"/>
    </location>
</feature>
<comment type="caution">
    <text evidence="2">The sequence shown here is derived from an EMBL/GenBank/DDBJ whole genome shotgun (WGS) entry which is preliminary data.</text>
</comment>
<feature type="compositionally biased region" description="Basic and acidic residues" evidence="1">
    <location>
        <begin position="577"/>
        <end position="587"/>
    </location>
</feature>
<feature type="region of interest" description="Disordered" evidence="1">
    <location>
        <begin position="610"/>
        <end position="759"/>
    </location>
</feature>
<feature type="compositionally biased region" description="Basic residues" evidence="1">
    <location>
        <begin position="453"/>
        <end position="467"/>
    </location>
</feature>
<feature type="region of interest" description="Disordered" evidence="1">
    <location>
        <begin position="950"/>
        <end position="973"/>
    </location>
</feature>
<feature type="region of interest" description="Disordered" evidence="1">
    <location>
        <begin position="346"/>
        <end position="406"/>
    </location>
</feature>
<dbReference type="Proteomes" id="UP000790347">
    <property type="component" value="Unassembled WGS sequence"/>
</dbReference>
<protein>
    <submittedName>
        <fullName evidence="2">Transcription factor 20</fullName>
    </submittedName>
</protein>
<name>A0A922HW98_DERFA</name>
<evidence type="ECO:0000313" key="3">
    <source>
        <dbReference type="Proteomes" id="UP000790347"/>
    </source>
</evidence>
<feature type="compositionally biased region" description="Polar residues" evidence="1">
    <location>
        <begin position="714"/>
        <end position="747"/>
    </location>
</feature>
<reference evidence="2" key="1">
    <citation type="submission" date="2013-05" db="EMBL/GenBank/DDBJ databases">
        <authorList>
            <person name="Yim A.K.Y."/>
            <person name="Chan T.F."/>
            <person name="Ji K.M."/>
            <person name="Liu X.Y."/>
            <person name="Zhou J.W."/>
            <person name="Li R.Q."/>
            <person name="Yang K.Y."/>
            <person name="Li J."/>
            <person name="Li M."/>
            <person name="Law P.T.W."/>
            <person name="Wu Y.L."/>
            <person name="Cai Z.L."/>
            <person name="Qin H."/>
            <person name="Bao Y."/>
            <person name="Leung R.K.K."/>
            <person name="Ng P.K.S."/>
            <person name="Zou J."/>
            <person name="Zhong X.J."/>
            <person name="Ran P.X."/>
            <person name="Zhong N.S."/>
            <person name="Liu Z.G."/>
            <person name="Tsui S.K.W."/>
        </authorList>
    </citation>
    <scope>NUCLEOTIDE SEQUENCE</scope>
    <source>
        <strain evidence="2">Derf</strain>
        <tissue evidence="2">Whole organism</tissue>
    </source>
</reference>
<feature type="compositionally biased region" description="Low complexity" evidence="1">
    <location>
        <begin position="517"/>
        <end position="528"/>
    </location>
</feature>
<dbReference type="Gene3D" id="3.30.40.10">
    <property type="entry name" value="Zinc/RING finger domain, C3HC4 (zinc finger)"/>
    <property type="match status" value="1"/>
</dbReference>
<feature type="region of interest" description="Disordered" evidence="1">
    <location>
        <begin position="307"/>
        <end position="330"/>
    </location>
</feature>
<gene>
    <name evidence="2" type="primary">TCF20_1</name>
    <name evidence="2" type="ORF">DERF_010082</name>
</gene>
<accession>A0A922HW98</accession>
<feature type="compositionally biased region" description="Low complexity" evidence="1">
    <location>
        <begin position="350"/>
        <end position="365"/>
    </location>
</feature>
<dbReference type="EMBL" id="ASGP02000004">
    <property type="protein sequence ID" value="KAH9511634.1"/>
    <property type="molecule type" value="Genomic_DNA"/>
</dbReference>
<feature type="region of interest" description="Disordered" evidence="1">
    <location>
        <begin position="453"/>
        <end position="587"/>
    </location>
</feature>
<sequence>MKLNFGIFFFFAIDNVNMPHTISSIASASTSTLSNYSTLLSSTKTTTTTTTATTSLSTNIFTPISHHHHNIIVTSTSATSMLFEPKLHSISAITVNKFIPPIKPEEDSNGSLSLSSSSSTTKKFFKTRYGNNNHYTRQLKRKHYSPPLQISSTDLNSNVNINDDDKFEKISNKTTTTTTTLPIISTCRSISPLSCTSSSSSNVIEISLTDDATKCHNNNDENNKSIVNDNDDKQEIVENDNNEQIIINNKNQQNNHKENNIQKINEQTYQLDDDHHYNNNDDNDCIDETLLPPLNDDDLIELQKEIAAHKEQQQRPLPGTRRHRRKNRFNINSLIIETQLRRSMTEHYLSSSSSSSTSSSSSSSSLETNQTMITTKNSSLPLTTTLTSTQTTTTTTTTTNTTTTAASSSNVSTSITAATIEKILESTLPSISIIQEATTKVSAVTLKHLLKKAPTVKRGRGRPRKYQPPKLSSIIQQQQQQSSSPITIDDSMGDSISLNSNKSTNDASGDEDDNNETETTTLMTINNDETLPPTSLEQQQQSLNEPQIVRRRQRKQQICLRKSPPSSPIHLEEEEEEKKQSEINLNDEKIDNIDSNENDTNIVKIMKRARKKSMKNNNEHDGISLLQKTSDNNKNKTRYVKQNLKNNSRNHQSIVVTANQKPMSIDNKRNGQWQRLTPVSQLLLDQMPNSDSSSDSDTQHQSSSNEETTVMKKQLQQTNKEPPPSSSTTATMVVDSMNKSSTNNQQTSKKEKQLPIQNRYRKRLARLKKRAESLAATNMVVSNHSPSSSSNVINTDDNNSDSEMINLNDKNDECDKIIPEIPSSSHDVLTPVKTKRLKKSKNLLPSSSLAMNTNDDHQSVDEIIEFVVDKYCQNNHRRKQQQNDDDNVVNKNVLNHMINKKTKSLKTSISDGSTKSLLLEINDDSSDDDGDYEPVKVKKIKSKKMIMKTKNKQKLKKKKSIEKSSEHSKREDLEMNRTVNLFSDSMRRKLSLKNNGHIQQQQQPNSESLNLLNERRIIGPIIRIIRDKLLNNKMNDNGKKSKKSKCKHSDPIEDDDLYTRILLDSRLQYHLINKIDELPSTTANQTMNNQLMNASAATNATSSVSSYLRSSAGRLRKLKQNLIDAQTEDRVDDWCCIFCQQRPNVNNLGYLYGPYYFDDDFGIMINNNGDRRTIFNAKIEIWFHEQCYLWTNIPMATPYRPINSHSLTIINEALKSCCYYCNQIGATIACLMNQCDRHYHHNHFYRHHRMDQYYFQNMAIVPMLLHYPCAIELNYQFDDNNFTVYCPDHQQR</sequence>